<dbReference type="InterPro" id="IPR023299">
    <property type="entry name" value="ATPase_P-typ_cyto_dom_N"/>
</dbReference>
<dbReference type="PANTHER" id="PTHR24092:SF165">
    <property type="entry name" value="PHOSPHOLIPID-TRANSPORTING ATPASE 8-RELATED"/>
    <property type="match status" value="1"/>
</dbReference>
<dbReference type="EMBL" id="JADFTS010000008">
    <property type="protein sequence ID" value="KAF9594612.1"/>
    <property type="molecule type" value="Genomic_DNA"/>
</dbReference>
<sequence>MGYRRGKERWLKENGIRHLGLTESEKIIRNKKSVRRIDCIFSSCWIEIKFLIASLYNIGANLYNNKQMKQASNAFELCCRSAGTDDLGRSYELLHVLEFSSQRKAYAMIVRNEEGVMFERLSKDGQMFVAETKNHIRKFVEAGLRTMVVAYREIGEEEYKTWKVEFF</sequence>
<accession>A0A835HAA5</accession>
<dbReference type="SUPFAM" id="SSF81660">
    <property type="entry name" value="Metal cation-transporting ATPase, ATP-binding domain N"/>
    <property type="match status" value="1"/>
</dbReference>
<reference evidence="1 2" key="1">
    <citation type="submission" date="2020-10" db="EMBL/GenBank/DDBJ databases">
        <title>The Coptis chinensis genome and diversification of protoberbering-type alkaloids.</title>
        <authorList>
            <person name="Wang B."/>
            <person name="Shu S."/>
            <person name="Song C."/>
            <person name="Liu Y."/>
        </authorList>
    </citation>
    <scope>NUCLEOTIDE SEQUENCE [LARGE SCALE GENOMIC DNA]</scope>
    <source>
        <strain evidence="1">HL-2020</strain>
        <tissue evidence="1">Leaf</tissue>
    </source>
</reference>
<organism evidence="1 2">
    <name type="scientific">Coptis chinensis</name>
    <dbReference type="NCBI Taxonomy" id="261450"/>
    <lineage>
        <taxon>Eukaryota</taxon>
        <taxon>Viridiplantae</taxon>
        <taxon>Streptophyta</taxon>
        <taxon>Embryophyta</taxon>
        <taxon>Tracheophyta</taxon>
        <taxon>Spermatophyta</taxon>
        <taxon>Magnoliopsida</taxon>
        <taxon>Ranunculales</taxon>
        <taxon>Ranunculaceae</taxon>
        <taxon>Coptidoideae</taxon>
        <taxon>Coptis</taxon>
    </lineage>
</organism>
<gene>
    <name evidence="1" type="ORF">IFM89_034234</name>
</gene>
<dbReference type="GO" id="GO:0000166">
    <property type="term" value="F:nucleotide binding"/>
    <property type="evidence" value="ECO:0007669"/>
    <property type="project" value="InterPro"/>
</dbReference>
<protein>
    <submittedName>
        <fullName evidence="1">Uncharacterized protein</fullName>
    </submittedName>
</protein>
<dbReference type="AlphaFoldDB" id="A0A835HAA5"/>
<dbReference type="PANTHER" id="PTHR24092">
    <property type="entry name" value="PROBABLE PHOSPHOLIPID-TRANSPORTING ATPASE"/>
    <property type="match status" value="1"/>
</dbReference>
<dbReference type="Gene3D" id="3.40.1110.10">
    <property type="entry name" value="Calcium-transporting ATPase, cytoplasmic domain N"/>
    <property type="match status" value="1"/>
</dbReference>
<evidence type="ECO:0000313" key="1">
    <source>
        <dbReference type="EMBL" id="KAF9594612.1"/>
    </source>
</evidence>
<dbReference type="Proteomes" id="UP000631114">
    <property type="component" value="Unassembled WGS sequence"/>
</dbReference>
<dbReference type="GO" id="GO:0005886">
    <property type="term" value="C:plasma membrane"/>
    <property type="evidence" value="ECO:0007669"/>
    <property type="project" value="TreeGrafter"/>
</dbReference>
<keyword evidence="2" id="KW-1185">Reference proteome</keyword>
<evidence type="ECO:0000313" key="2">
    <source>
        <dbReference type="Proteomes" id="UP000631114"/>
    </source>
</evidence>
<proteinExistence type="predicted"/>
<dbReference type="GO" id="GO:0045332">
    <property type="term" value="P:phospholipid translocation"/>
    <property type="evidence" value="ECO:0007669"/>
    <property type="project" value="TreeGrafter"/>
</dbReference>
<comment type="caution">
    <text evidence="1">The sequence shown here is derived from an EMBL/GenBank/DDBJ whole genome shotgun (WGS) entry which is preliminary data.</text>
</comment>
<dbReference type="OrthoDB" id="1656307at2759"/>
<dbReference type="GO" id="GO:0140326">
    <property type="term" value="F:ATPase-coupled intramembrane lipid transporter activity"/>
    <property type="evidence" value="ECO:0007669"/>
    <property type="project" value="TreeGrafter"/>
</dbReference>
<name>A0A835HAA5_9MAGN</name>